<evidence type="ECO:0000313" key="2">
    <source>
        <dbReference type="EMBL" id="MDV0441021.1"/>
    </source>
</evidence>
<keyword evidence="3" id="KW-1185">Reference proteome</keyword>
<accession>A0AAE4S9C8</accession>
<organism evidence="2 3">
    <name type="scientific">Methanorbis furvi</name>
    <dbReference type="NCBI Taxonomy" id="3028299"/>
    <lineage>
        <taxon>Archaea</taxon>
        <taxon>Methanobacteriati</taxon>
        <taxon>Methanobacteriota</taxon>
        <taxon>Stenosarchaea group</taxon>
        <taxon>Methanomicrobia</taxon>
        <taxon>Methanomicrobiales</taxon>
        <taxon>Methanocorpusculaceae</taxon>
        <taxon>Methanorbis</taxon>
    </lineage>
</organism>
<dbReference type="EMBL" id="JAWDKA010000001">
    <property type="protein sequence ID" value="MDV0441021.1"/>
    <property type="molecule type" value="Genomic_DNA"/>
</dbReference>
<dbReference type="Gene3D" id="3.40.50.1980">
    <property type="entry name" value="Nitrogenase molybdenum iron protein domain"/>
    <property type="match status" value="2"/>
</dbReference>
<dbReference type="PROSITE" id="PS50983">
    <property type="entry name" value="FE_B12_PBP"/>
    <property type="match status" value="1"/>
</dbReference>
<dbReference type="SUPFAM" id="SSF53807">
    <property type="entry name" value="Helical backbone' metal receptor"/>
    <property type="match status" value="1"/>
</dbReference>
<dbReference type="Pfam" id="PF01497">
    <property type="entry name" value="Peripla_BP_2"/>
    <property type="match status" value="1"/>
</dbReference>
<dbReference type="InterPro" id="IPR002491">
    <property type="entry name" value="ABC_transptr_periplasmic_BD"/>
</dbReference>
<dbReference type="PROSITE" id="PS51257">
    <property type="entry name" value="PROKAR_LIPOPROTEIN"/>
    <property type="match status" value="1"/>
</dbReference>
<dbReference type="AlphaFoldDB" id="A0AAE4S9C8"/>
<sequence length="385" mass="41368">MFVSEKIVSVFLVCVFLSIFCISAGCVSSPDVGNTAGTITIIDAFGREVTIPDNPQKIAVSGSGSMRYFVYLDVNLDRVVAVDYQDSDLFTRPNELRPYLLANPEIKNRQALGSAMAVVDNEKLLASGAEVLFMGGASSSNVATANMITEKTGIPVVMFYVGDYVTKGDQIRETLRMLGKILHTEKRADEIVAYFNGVEEDLKGRVADVPDAGKPTVYVCGISYNGAHGADGTDPNYLAFTLLGAKNVASNIGEVSQTGYAKVAKEQILAWDPDMIFVDLGTLTAAEGGAVVEFGSDAAYQGLSAVKNGEVYAVNPHTSMNVNHETSLANAYYIGKVLYPDKFADIDPAAKADEIYEFVVGAPVYEQLKANVQNLSFTKLEIPLL</sequence>
<dbReference type="InterPro" id="IPR050902">
    <property type="entry name" value="ABC_Transporter_SBP"/>
</dbReference>
<proteinExistence type="predicted"/>
<reference evidence="2" key="1">
    <citation type="submission" date="2023-06" db="EMBL/GenBank/DDBJ databases">
        <title>Genome sequence of Methancorpusculaceae sp. Ag1.</title>
        <authorList>
            <person name="Protasov E."/>
            <person name="Platt K."/>
            <person name="Poehlein A."/>
            <person name="Daniel R."/>
            <person name="Brune A."/>
        </authorList>
    </citation>
    <scope>NUCLEOTIDE SEQUENCE</scope>
    <source>
        <strain evidence="2">Ag1</strain>
    </source>
</reference>
<dbReference type="PANTHER" id="PTHR30535">
    <property type="entry name" value="VITAMIN B12-BINDING PROTEIN"/>
    <property type="match status" value="1"/>
</dbReference>
<comment type="caution">
    <text evidence="2">The sequence shown here is derived from an EMBL/GenBank/DDBJ whole genome shotgun (WGS) entry which is preliminary data.</text>
</comment>
<feature type="domain" description="Fe/B12 periplasmic-binding" evidence="1">
    <location>
        <begin position="57"/>
        <end position="342"/>
    </location>
</feature>
<protein>
    <recommendedName>
        <fullName evidence="1">Fe/B12 periplasmic-binding domain-containing protein</fullName>
    </recommendedName>
</protein>
<dbReference type="PANTHER" id="PTHR30535:SF34">
    <property type="entry name" value="MOLYBDATE-BINDING PROTEIN MOLA"/>
    <property type="match status" value="1"/>
</dbReference>
<gene>
    <name evidence="2" type="ORF">McpAg1_02000</name>
</gene>
<evidence type="ECO:0000313" key="3">
    <source>
        <dbReference type="Proteomes" id="UP001273136"/>
    </source>
</evidence>
<name>A0AAE4S9C8_9EURY</name>
<dbReference type="Proteomes" id="UP001273136">
    <property type="component" value="Unassembled WGS sequence"/>
</dbReference>
<evidence type="ECO:0000259" key="1">
    <source>
        <dbReference type="PROSITE" id="PS50983"/>
    </source>
</evidence>